<dbReference type="GO" id="GO:0051017">
    <property type="term" value="P:actin filament bundle assembly"/>
    <property type="evidence" value="ECO:0007669"/>
    <property type="project" value="TreeGrafter"/>
</dbReference>
<feature type="region of interest" description="Disordered" evidence="22">
    <location>
        <begin position="1"/>
        <end position="73"/>
    </location>
</feature>
<keyword evidence="14" id="KW-0009">Actin-binding</keyword>
<keyword evidence="17" id="KW-0966">Cell projection</keyword>
<evidence type="ECO:0000256" key="4">
    <source>
        <dbReference type="ARBA" id="ARBA00004316"/>
    </source>
</evidence>
<comment type="function">
    <text evidence="21">Stress-inducible actin-binding protein that plays a role in synaptic and cognitive functions by modulating actin filamentous (F-actin) dynamics. Mediates polymerization of globular actin to F-actin. Also binds to, stabilizes and bundles F-actin. Involved in synaptic function by regulating neurite outgrowth in an actin-dependent manner and for the acquisition of hippocampus-dependent cognitive function, such as learning and long-term memory. Plays a role in the actin and microtubule cytoskeleton organization; negatively regulates focal adhesion (FA) assembly promoting malignant glial cell migration in an actin-, microtubule- and MAP1A-dependent manner. Also involved in neuroblastoma G1/S phase cell cycle progression and cell proliferation inhibition by stimulating ubiquitination of NF-kappa-B subunit RELA and NF-kappa-B degradation in a COMMD1- and actin-dependent manner. May play a role in tumor development.</text>
</comment>
<dbReference type="Pfam" id="PF06625">
    <property type="entry name" value="DUF1151"/>
    <property type="match status" value="1"/>
</dbReference>
<keyword evidence="8" id="KW-0341">Growth regulation</keyword>
<evidence type="ECO:0000256" key="13">
    <source>
        <dbReference type="ARBA" id="ARBA00023136"/>
    </source>
</evidence>
<keyword evidence="9" id="KW-0965">Cell junction</keyword>
<dbReference type="GO" id="GO:0001725">
    <property type="term" value="C:stress fiber"/>
    <property type="evidence" value="ECO:0007669"/>
    <property type="project" value="UniProtKB-SubCell"/>
</dbReference>
<dbReference type="GO" id="GO:0043005">
    <property type="term" value="C:neuron projection"/>
    <property type="evidence" value="ECO:0007669"/>
    <property type="project" value="TreeGrafter"/>
</dbReference>
<dbReference type="PANTHER" id="PTHR16768:SF3">
    <property type="entry name" value="ACTIN-ASSOCIATED PROTEIN FAM107A"/>
    <property type="match status" value="1"/>
</dbReference>
<evidence type="ECO:0000256" key="3">
    <source>
        <dbReference type="ARBA" id="ARBA00004246"/>
    </source>
</evidence>
<evidence type="ECO:0000256" key="19">
    <source>
        <dbReference type="ARBA" id="ARBA00034103"/>
    </source>
</evidence>
<evidence type="ECO:0000256" key="16">
    <source>
        <dbReference type="ARBA" id="ARBA00023242"/>
    </source>
</evidence>
<evidence type="ECO:0000256" key="1">
    <source>
        <dbReference type="ARBA" id="ARBA00004123"/>
    </source>
</evidence>
<evidence type="ECO:0000256" key="17">
    <source>
        <dbReference type="ARBA" id="ARBA00023273"/>
    </source>
</evidence>
<evidence type="ECO:0000256" key="21">
    <source>
        <dbReference type="ARBA" id="ARBA00045129"/>
    </source>
</evidence>
<comment type="subcellular location">
    <subcellularLocation>
        <location evidence="3">Cell junction</location>
        <location evidence="3">Focal adhesion</location>
    </subcellularLocation>
    <subcellularLocation>
        <location evidence="2">Cell membrane</location>
    </subcellularLocation>
    <subcellularLocation>
        <location evidence="4">Cell projection</location>
    </subcellularLocation>
    <subcellularLocation>
        <location evidence="5">Cytoplasm</location>
        <location evidence="5">Cytoskeleton</location>
        <location evidence="5">Stress fiber</location>
    </subcellularLocation>
    <subcellularLocation>
        <location evidence="1">Nucleus</location>
    </subcellularLocation>
    <subcellularLocation>
        <location evidence="19">Synapse</location>
    </subcellularLocation>
</comment>
<reference evidence="23" key="2">
    <citation type="submission" date="2025-08" db="UniProtKB">
        <authorList>
            <consortium name="Ensembl"/>
        </authorList>
    </citation>
    <scope>IDENTIFICATION</scope>
</reference>
<keyword evidence="24" id="KW-1185">Reference proteome</keyword>
<evidence type="ECO:0000256" key="5">
    <source>
        <dbReference type="ARBA" id="ARBA00004529"/>
    </source>
</evidence>
<evidence type="ECO:0000256" key="22">
    <source>
        <dbReference type="SAM" id="MobiDB-lite"/>
    </source>
</evidence>
<dbReference type="GeneTree" id="ENSGT00390000011228"/>
<keyword evidence="6" id="KW-1003">Cell membrane</keyword>
<protein>
    <recommendedName>
        <fullName evidence="20">Actin-associated protein FAM107A</fullName>
    </recommendedName>
</protein>
<reference evidence="24" key="1">
    <citation type="submission" date="2018-06" db="EMBL/GenBank/DDBJ databases">
        <title>Genome assembly of Danube salmon.</title>
        <authorList>
            <person name="Macqueen D.J."/>
            <person name="Gundappa M.K."/>
        </authorList>
    </citation>
    <scope>NUCLEOTIDE SEQUENCE [LARGE SCALE GENOMIC DNA]</scope>
</reference>
<dbReference type="GO" id="GO:0032956">
    <property type="term" value="P:regulation of actin cytoskeleton organization"/>
    <property type="evidence" value="ECO:0007669"/>
    <property type="project" value="TreeGrafter"/>
</dbReference>
<evidence type="ECO:0000313" key="24">
    <source>
        <dbReference type="Proteomes" id="UP000314982"/>
    </source>
</evidence>
<evidence type="ECO:0000256" key="14">
    <source>
        <dbReference type="ARBA" id="ARBA00023203"/>
    </source>
</evidence>
<organism evidence="23 24">
    <name type="scientific">Hucho hucho</name>
    <name type="common">huchen</name>
    <dbReference type="NCBI Taxonomy" id="62062"/>
    <lineage>
        <taxon>Eukaryota</taxon>
        <taxon>Metazoa</taxon>
        <taxon>Chordata</taxon>
        <taxon>Craniata</taxon>
        <taxon>Vertebrata</taxon>
        <taxon>Euteleostomi</taxon>
        <taxon>Actinopterygii</taxon>
        <taxon>Neopterygii</taxon>
        <taxon>Teleostei</taxon>
        <taxon>Protacanthopterygii</taxon>
        <taxon>Salmoniformes</taxon>
        <taxon>Salmonidae</taxon>
        <taxon>Salmoninae</taxon>
        <taxon>Hucho</taxon>
    </lineage>
</organism>
<keyword evidence="10" id="KW-0346">Stress response</keyword>
<keyword evidence="12" id="KW-0175">Coiled coil</keyword>
<name>A0A4W5NKL6_9TELE</name>
<evidence type="ECO:0000256" key="8">
    <source>
        <dbReference type="ARBA" id="ARBA00022604"/>
    </source>
</evidence>
<dbReference type="GO" id="GO:0005925">
    <property type="term" value="C:focal adhesion"/>
    <property type="evidence" value="ECO:0007669"/>
    <property type="project" value="UniProtKB-SubCell"/>
</dbReference>
<keyword evidence="13" id="KW-0472">Membrane</keyword>
<reference evidence="23" key="3">
    <citation type="submission" date="2025-09" db="UniProtKB">
        <authorList>
            <consortium name="Ensembl"/>
        </authorList>
    </citation>
    <scope>IDENTIFICATION</scope>
</reference>
<dbReference type="GO" id="GO:0003779">
    <property type="term" value="F:actin binding"/>
    <property type="evidence" value="ECO:0007669"/>
    <property type="project" value="UniProtKB-KW"/>
</dbReference>
<evidence type="ECO:0000256" key="15">
    <source>
        <dbReference type="ARBA" id="ARBA00023212"/>
    </source>
</evidence>
<evidence type="ECO:0000256" key="6">
    <source>
        <dbReference type="ARBA" id="ARBA00022475"/>
    </source>
</evidence>
<dbReference type="GO" id="GO:0005886">
    <property type="term" value="C:plasma membrane"/>
    <property type="evidence" value="ECO:0007669"/>
    <property type="project" value="UniProtKB-SubCell"/>
</dbReference>
<dbReference type="GO" id="GO:0005634">
    <property type="term" value="C:nucleus"/>
    <property type="evidence" value="ECO:0007669"/>
    <property type="project" value="UniProtKB-SubCell"/>
</dbReference>
<keyword evidence="15" id="KW-0206">Cytoskeleton</keyword>
<dbReference type="GO" id="GO:0030041">
    <property type="term" value="P:actin filament polymerization"/>
    <property type="evidence" value="ECO:0007669"/>
    <property type="project" value="TreeGrafter"/>
</dbReference>
<dbReference type="Proteomes" id="UP000314982">
    <property type="component" value="Unassembled WGS sequence"/>
</dbReference>
<dbReference type="AlphaFoldDB" id="A0A4W5NKL6"/>
<dbReference type="GO" id="GO:0045202">
    <property type="term" value="C:synapse"/>
    <property type="evidence" value="ECO:0007669"/>
    <property type="project" value="UniProtKB-SubCell"/>
</dbReference>
<keyword evidence="7" id="KW-0963">Cytoplasm</keyword>
<dbReference type="InterPro" id="IPR009533">
    <property type="entry name" value="FAM107"/>
</dbReference>
<evidence type="ECO:0000256" key="20">
    <source>
        <dbReference type="ARBA" id="ARBA00040095"/>
    </source>
</evidence>
<keyword evidence="11" id="KW-0770">Synapse</keyword>
<evidence type="ECO:0000313" key="23">
    <source>
        <dbReference type="Ensembl" id="ENSHHUP00000049724.1"/>
    </source>
</evidence>
<keyword evidence="18" id="KW-0131">Cell cycle</keyword>
<evidence type="ECO:0000256" key="9">
    <source>
        <dbReference type="ARBA" id="ARBA00022949"/>
    </source>
</evidence>
<evidence type="ECO:0000256" key="10">
    <source>
        <dbReference type="ARBA" id="ARBA00023016"/>
    </source>
</evidence>
<dbReference type="Ensembl" id="ENSHHUT00000051510.1">
    <property type="protein sequence ID" value="ENSHHUP00000049724.1"/>
    <property type="gene ID" value="ENSHHUG00000030059.1"/>
</dbReference>
<evidence type="ECO:0000256" key="11">
    <source>
        <dbReference type="ARBA" id="ARBA00023018"/>
    </source>
</evidence>
<accession>A0A4W5NKL6</accession>
<evidence type="ECO:0000256" key="12">
    <source>
        <dbReference type="ARBA" id="ARBA00023054"/>
    </source>
</evidence>
<evidence type="ECO:0000256" key="2">
    <source>
        <dbReference type="ARBA" id="ARBA00004236"/>
    </source>
</evidence>
<evidence type="ECO:0000256" key="18">
    <source>
        <dbReference type="ARBA" id="ARBA00023306"/>
    </source>
</evidence>
<dbReference type="PANTHER" id="PTHR16768">
    <property type="entry name" value="DOWN REGULATED IN RENAL CARCINOMA 1/TU3A"/>
    <property type="match status" value="1"/>
</dbReference>
<sequence>MAQRVTHSHSLFPPGQSGRPRDVLVKSASAYADLQWEQQRRQDGSHPPQDYPHRDQPPVAGNIPQPNYMEGDHDLIKPKKLLNPVKASKSHQDLQRELLMSQKRGGVVGVESKPELQRVLEARKREKMIKQRKEEDEARKKISPLEQELLKRKDKLEEVGIINRSKQLYCYRAFYKGISHKLIE</sequence>
<evidence type="ECO:0000256" key="7">
    <source>
        <dbReference type="ARBA" id="ARBA00022490"/>
    </source>
</evidence>
<proteinExistence type="predicted"/>
<keyword evidence="16" id="KW-0539">Nucleus</keyword>